<comment type="caution">
    <text evidence="6">The sequence shown here is derived from an EMBL/GenBank/DDBJ whole genome shotgun (WGS) entry which is preliminary data.</text>
</comment>
<dbReference type="Pfam" id="PF01464">
    <property type="entry name" value="SLT"/>
    <property type="match status" value="1"/>
</dbReference>
<evidence type="ECO:0000256" key="3">
    <source>
        <dbReference type="SAM" id="MobiDB-lite"/>
    </source>
</evidence>
<dbReference type="CDD" id="cd00254">
    <property type="entry name" value="LT-like"/>
    <property type="match status" value="1"/>
</dbReference>
<evidence type="ECO:0000313" key="6">
    <source>
        <dbReference type="EMBL" id="MDT0684043.1"/>
    </source>
</evidence>
<feature type="signal peptide" evidence="4">
    <location>
        <begin position="1"/>
        <end position="20"/>
    </location>
</feature>
<keyword evidence="6" id="KW-0456">Lyase</keyword>
<keyword evidence="7" id="KW-1185">Reference proteome</keyword>
<organism evidence="6 7">
    <name type="scientific">Tropicimonas omnivorans</name>
    <dbReference type="NCBI Taxonomy" id="3075590"/>
    <lineage>
        <taxon>Bacteria</taxon>
        <taxon>Pseudomonadati</taxon>
        <taxon>Pseudomonadota</taxon>
        <taxon>Alphaproteobacteria</taxon>
        <taxon>Rhodobacterales</taxon>
        <taxon>Roseobacteraceae</taxon>
        <taxon>Tropicimonas</taxon>
    </lineage>
</organism>
<sequence length="237" mass="25659">MVLSLCVVVLMVLPVKPSTAQTVSPAAEDRTARAIHIADASQRFGIPEIWIRAVMHRESGGDPRAVSPKGAIGLMQIMSGTWAELQARYRLGPDPFDERDNILAGTAYLREMHDRFGTVVRMLAAYNAGPARVDDLLQIGRPLPRETRAYIAAILPSMSGDAAAIVPPDSPSDFRDAPIFVQRGSPPGADRPRSIKEGSYSREARSVAEDPAPFGPDEGVAEGSDSLFVRRGAEDRR</sequence>
<evidence type="ECO:0000259" key="5">
    <source>
        <dbReference type="Pfam" id="PF01464"/>
    </source>
</evidence>
<accession>A0ABU3DKD3</accession>
<reference evidence="6 7" key="1">
    <citation type="submission" date="2023-09" db="EMBL/GenBank/DDBJ databases">
        <authorList>
            <person name="Rey-Velasco X."/>
        </authorList>
    </citation>
    <scope>NUCLEOTIDE SEQUENCE [LARGE SCALE GENOMIC DNA]</scope>
    <source>
        <strain evidence="6 7">F158</strain>
    </source>
</reference>
<evidence type="ECO:0000313" key="7">
    <source>
        <dbReference type="Proteomes" id="UP001265259"/>
    </source>
</evidence>
<evidence type="ECO:0000256" key="2">
    <source>
        <dbReference type="ARBA" id="ARBA00009387"/>
    </source>
</evidence>
<dbReference type="Proteomes" id="UP001265259">
    <property type="component" value="Unassembled WGS sequence"/>
</dbReference>
<dbReference type="SUPFAM" id="SSF53955">
    <property type="entry name" value="Lysozyme-like"/>
    <property type="match status" value="1"/>
</dbReference>
<dbReference type="EMBL" id="JAVRHL010000003">
    <property type="protein sequence ID" value="MDT0684043.1"/>
    <property type="molecule type" value="Genomic_DNA"/>
</dbReference>
<dbReference type="GO" id="GO:0016829">
    <property type="term" value="F:lyase activity"/>
    <property type="evidence" value="ECO:0007669"/>
    <property type="project" value="UniProtKB-KW"/>
</dbReference>
<keyword evidence="4" id="KW-0732">Signal</keyword>
<dbReference type="PANTHER" id="PTHR37423">
    <property type="entry name" value="SOLUBLE LYTIC MUREIN TRANSGLYCOSYLASE-RELATED"/>
    <property type="match status" value="1"/>
</dbReference>
<dbReference type="InterPro" id="IPR023346">
    <property type="entry name" value="Lysozyme-like_dom_sf"/>
</dbReference>
<comment type="similarity">
    <text evidence="2">Belongs to the virb1 family.</text>
</comment>
<feature type="region of interest" description="Disordered" evidence="3">
    <location>
        <begin position="174"/>
        <end position="237"/>
    </location>
</feature>
<dbReference type="RefSeq" id="WP_311693125.1">
    <property type="nucleotide sequence ID" value="NZ_JAVRHL010000003.1"/>
</dbReference>
<comment type="similarity">
    <text evidence="1">Belongs to the transglycosylase Slt family.</text>
</comment>
<dbReference type="InterPro" id="IPR008258">
    <property type="entry name" value="Transglycosylase_SLT_dom_1"/>
</dbReference>
<evidence type="ECO:0000256" key="4">
    <source>
        <dbReference type="SAM" id="SignalP"/>
    </source>
</evidence>
<feature type="domain" description="Transglycosylase SLT" evidence="5">
    <location>
        <begin position="37"/>
        <end position="135"/>
    </location>
</feature>
<dbReference type="EC" id="4.2.2.n1" evidence="6"/>
<dbReference type="PANTHER" id="PTHR37423:SF2">
    <property type="entry name" value="MEMBRANE-BOUND LYTIC MUREIN TRANSGLYCOSYLASE C"/>
    <property type="match status" value="1"/>
</dbReference>
<feature type="compositionally biased region" description="Basic and acidic residues" evidence="3">
    <location>
        <begin position="190"/>
        <end position="208"/>
    </location>
</feature>
<feature type="chain" id="PRO_5046471767" evidence="4">
    <location>
        <begin position="21"/>
        <end position="237"/>
    </location>
</feature>
<name>A0ABU3DKD3_9RHOB</name>
<protein>
    <submittedName>
        <fullName evidence="6">Lytic transglycosylase domain-containing protein</fullName>
        <ecNumber evidence="6">4.2.2.n1</ecNumber>
    </submittedName>
</protein>
<proteinExistence type="inferred from homology"/>
<dbReference type="Gene3D" id="1.10.530.10">
    <property type="match status" value="1"/>
</dbReference>
<evidence type="ECO:0000256" key="1">
    <source>
        <dbReference type="ARBA" id="ARBA00007734"/>
    </source>
</evidence>
<gene>
    <name evidence="6" type="ORF">RM543_15245</name>
</gene>